<dbReference type="GO" id="GO:0000270">
    <property type="term" value="P:peptidoglycan metabolic process"/>
    <property type="evidence" value="ECO:0007669"/>
    <property type="project" value="TreeGrafter"/>
</dbReference>
<accession>A0A3B0ZK05</accession>
<evidence type="ECO:0000313" key="3">
    <source>
        <dbReference type="EMBL" id="VAW92001.1"/>
    </source>
</evidence>
<feature type="transmembrane region" description="Helical" evidence="1">
    <location>
        <begin position="6"/>
        <end position="24"/>
    </location>
</feature>
<dbReference type="CDD" id="cd06259">
    <property type="entry name" value="YdcF-like"/>
    <property type="match status" value="1"/>
</dbReference>
<evidence type="ECO:0000256" key="1">
    <source>
        <dbReference type="SAM" id="Phobius"/>
    </source>
</evidence>
<feature type="domain" description="DUF218" evidence="2">
    <location>
        <begin position="74"/>
        <end position="236"/>
    </location>
</feature>
<keyword evidence="1" id="KW-0472">Membrane</keyword>
<sequence length="246" mass="27437">MRWISLLIEPLVLIGVGLFVVLIIHKYKNIYLSKIFYFVLFFFLLVTTPLGANFIVARVESNVVDTSCINTNVDAVVILSGGITGDPNSIDEIWRLKESTYRRTMLGLELAKRTKSNYIIVSGGYGGLHTEANIMANLIKKIGFTGNVIVDRNAKTTHASSLNVVKILKGLKISDYWLVTSAVHMPRAKATFKQTGMNLCRYSVDSQYLVSAFPGNLLPQITALDKSTAAFHEIIGYFWYKISGKF</sequence>
<dbReference type="PANTHER" id="PTHR30336:SF4">
    <property type="entry name" value="ENVELOPE BIOGENESIS FACTOR ELYC"/>
    <property type="match status" value="1"/>
</dbReference>
<dbReference type="InterPro" id="IPR003848">
    <property type="entry name" value="DUF218"/>
</dbReference>
<keyword evidence="1" id="KW-0812">Transmembrane</keyword>
<dbReference type="EMBL" id="UOFS01000009">
    <property type="protein sequence ID" value="VAW92001.1"/>
    <property type="molecule type" value="Genomic_DNA"/>
</dbReference>
<organism evidence="3">
    <name type="scientific">hydrothermal vent metagenome</name>
    <dbReference type="NCBI Taxonomy" id="652676"/>
    <lineage>
        <taxon>unclassified sequences</taxon>
        <taxon>metagenomes</taxon>
        <taxon>ecological metagenomes</taxon>
    </lineage>
</organism>
<keyword evidence="1" id="KW-1133">Transmembrane helix</keyword>
<feature type="transmembrane region" description="Helical" evidence="1">
    <location>
        <begin position="36"/>
        <end position="56"/>
    </location>
</feature>
<proteinExistence type="predicted"/>
<dbReference type="GO" id="GO:0043164">
    <property type="term" value="P:Gram-negative-bacterium-type cell wall biogenesis"/>
    <property type="evidence" value="ECO:0007669"/>
    <property type="project" value="TreeGrafter"/>
</dbReference>
<evidence type="ECO:0000259" key="2">
    <source>
        <dbReference type="Pfam" id="PF02698"/>
    </source>
</evidence>
<dbReference type="PANTHER" id="PTHR30336">
    <property type="entry name" value="INNER MEMBRANE PROTEIN, PROBABLE PERMEASE"/>
    <property type="match status" value="1"/>
</dbReference>
<name>A0A3B0ZK05_9ZZZZ</name>
<dbReference type="Pfam" id="PF02698">
    <property type="entry name" value="DUF218"/>
    <property type="match status" value="1"/>
</dbReference>
<dbReference type="InterPro" id="IPR051599">
    <property type="entry name" value="Cell_Envelope_Assoc"/>
</dbReference>
<dbReference type="GO" id="GO:0005886">
    <property type="term" value="C:plasma membrane"/>
    <property type="evidence" value="ECO:0007669"/>
    <property type="project" value="TreeGrafter"/>
</dbReference>
<reference evidence="3" key="1">
    <citation type="submission" date="2018-06" db="EMBL/GenBank/DDBJ databases">
        <authorList>
            <person name="Zhirakovskaya E."/>
        </authorList>
    </citation>
    <scope>NUCLEOTIDE SEQUENCE</scope>
</reference>
<dbReference type="Gene3D" id="3.40.50.620">
    <property type="entry name" value="HUPs"/>
    <property type="match status" value="1"/>
</dbReference>
<dbReference type="AlphaFoldDB" id="A0A3B0ZK05"/>
<protein>
    <recommendedName>
        <fullName evidence="2">DUF218 domain-containing protein</fullName>
    </recommendedName>
</protein>
<gene>
    <name evidence="3" type="ORF">MNBD_GAMMA22-2527</name>
</gene>
<dbReference type="InterPro" id="IPR014729">
    <property type="entry name" value="Rossmann-like_a/b/a_fold"/>
</dbReference>